<comment type="catalytic activity">
    <reaction evidence="9 10">
        <text>a ubiquinone + NADH + 5 H(+)(in) = a ubiquinol + NAD(+) + 4 H(+)(out)</text>
        <dbReference type="Rhea" id="RHEA:29091"/>
        <dbReference type="Rhea" id="RHEA-COMP:9565"/>
        <dbReference type="Rhea" id="RHEA-COMP:9566"/>
        <dbReference type="ChEBI" id="CHEBI:15378"/>
        <dbReference type="ChEBI" id="CHEBI:16389"/>
        <dbReference type="ChEBI" id="CHEBI:17976"/>
        <dbReference type="ChEBI" id="CHEBI:57540"/>
        <dbReference type="ChEBI" id="CHEBI:57945"/>
        <dbReference type="EC" id="7.1.1.2"/>
    </reaction>
</comment>
<dbReference type="AlphaFoldDB" id="G9ISN9"/>
<dbReference type="EMBL" id="JN700942">
    <property type="protein sequence ID" value="AER54538.1"/>
    <property type="molecule type" value="Genomic_DNA"/>
</dbReference>
<comment type="similarity">
    <text evidence="3 10">Belongs to the complex I subunit 4 family.</text>
</comment>
<keyword evidence="10" id="KW-0830">Ubiquinone</keyword>
<proteinExistence type="inferred from homology"/>
<evidence type="ECO:0000259" key="11">
    <source>
        <dbReference type="Pfam" id="PF00361"/>
    </source>
</evidence>
<evidence type="ECO:0000256" key="7">
    <source>
        <dbReference type="ARBA" id="ARBA00022989"/>
    </source>
</evidence>
<feature type="transmembrane region" description="Helical" evidence="10">
    <location>
        <begin position="363"/>
        <end position="386"/>
    </location>
</feature>
<feature type="transmembrane region" description="Helical" evidence="10">
    <location>
        <begin position="6"/>
        <end position="21"/>
    </location>
</feature>
<dbReference type="GO" id="GO:0003954">
    <property type="term" value="F:NADH dehydrogenase activity"/>
    <property type="evidence" value="ECO:0007669"/>
    <property type="project" value="TreeGrafter"/>
</dbReference>
<dbReference type="PRINTS" id="PR01437">
    <property type="entry name" value="NUOXDRDTASE4"/>
</dbReference>
<organism evidence="12">
    <name type="scientific">Cubaia aphrodite</name>
    <name type="common">Jellyfish</name>
    <dbReference type="NCBI Taxonomy" id="1104540"/>
    <lineage>
        <taxon>Eukaryota</taxon>
        <taxon>Metazoa</taxon>
        <taxon>Cnidaria</taxon>
        <taxon>Hydrozoa</taxon>
        <taxon>Trachylinae</taxon>
        <taxon>Limnomedusae</taxon>
        <taxon>Olindiasidae</taxon>
        <taxon>Cubaia</taxon>
    </lineage>
</organism>
<geneLocation type="mitochondrion" evidence="12"/>
<name>G9ISN9_CUBAP</name>
<comment type="function">
    <text evidence="1">Core subunit of the mitochondrial membrane respiratory chain NADH dehydrogenase (Complex I) that is believed to belong to the minimal assembly required for catalysis. Complex I functions in the transfer of electrons from NADH to the respiratory chain. The immediate electron acceptor for the enzyme is believed to be ubiquinone.</text>
</comment>
<dbReference type="NCBIfam" id="TIGR01972">
    <property type="entry name" value="NDH_I_M"/>
    <property type="match status" value="1"/>
</dbReference>
<reference evidence="12" key="1">
    <citation type="journal article" date="2012" name="Genome Biol. Evol.">
        <title>Evolution of linear mitochondrial genomes in medusozoan cnidarians.</title>
        <authorList>
            <person name="Kayal E."/>
            <person name="Bentlage B."/>
            <person name="Collins A.G."/>
            <person name="Kayal M."/>
            <person name="Pirro S."/>
            <person name="Lavrov D.V."/>
        </authorList>
    </citation>
    <scope>NUCLEOTIDE SEQUENCE</scope>
</reference>
<keyword evidence="8 10" id="KW-0472">Membrane</keyword>
<keyword evidence="10 12" id="KW-0496">Mitochondrion</keyword>
<keyword evidence="10" id="KW-0249">Electron transport</keyword>
<comment type="function">
    <text evidence="10">Core subunit of the mitochondrial membrane respiratory chain NADH dehydrogenase (Complex I) which catalyzes electron transfer from NADH through the respiratory chain, using ubiquinone as an electron acceptor. Essential for the catalytic activity and assembly of complex I.</text>
</comment>
<dbReference type="InterPro" id="IPR003918">
    <property type="entry name" value="NADH_UbQ_OxRdtase"/>
</dbReference>
<evidence type="ECO:0000256" key="2">
    <source>
        <dbReference type="ARBA" id="ARBA00004141"/>
    </source>
</evidence>
<keyword evidence="10" id="KW-0679">Respiratory chain</keyword>
<evidence type="ECO:0000256" key="6">
    <source>
        <dbReference type="ARBA" id="ARBA00022692"/>
    </source>
</evidence>
<dbReference type="GO" id="GO:0015990">
    <property type="term" value="P:electron transport coupled proton transport"/>
    <property type="evidence" value="ECO:0007669"/>
    <property type="project" value="TreeGrafter"/>
</dbReference>
<evidence type="ECO:0000256" key="8">
    <source>
        <dbReference type="ARBA" id="ARBA00023136"/>
    </source>
</evidence>
<protein>
    <recommendedName>
        <fullName evidence="5 10">NADH-ubiquinone oxidoreductase chain 4</fullName>
        <ecNumber evidence="4 10">7.1.1.2</ecNumber>
    </recommendedName>
</protein>
<gene>
    <name evidence="12" type="primary">nad4</name>
</gene>
<feature type="transmembrane region" description="Helical" evidence="10">
    <location>
        <begin position="209"/>
        <end position="232"/>
    </location>
</feature>
<feature type="transmembrane region" description="Helical" evidence="10">
    <location>
        <begin position="244"/>
        <end position="267"/>
    </location>
</feature>
<evidence type="ECO:0000313" key="12">
    <source>
        <dbReference type="EMBL" id="AER54538.1"/>
    </source>
</evidence>
<keyword evidence="6 10" id="KW-0812">Transmembrane</keyword>
<keyword evidence="10" id="KW-0520">NAD</keyword>
<evidence type="ECO:0000256" key="5">
    <source>
        <dbReference type="ARBA" id="ARBA00021006"/>
    </source>
</evidence>
<dbReference type="GO" id="GO:0048039">
    <property type="term" value="F:ubiquinone binding"/>
    <property type="evidence" value="ECO:0007669"/>
    <property type="project" value="TreeGrafter"/>
</dbReference>
<dbReference type="EC" id="7.1.1.2" evidence="4 10"/>
<feature type="transmembrane region" description="Helical" evidence="10">
    <location>
        <begin position="168"/>
        <end position="189"/>
    </location>
</feature>
<feature type="transmembrane region" description="Helical" evidence="10">
    <location>
        <begin position="454"/>
        <end position="476"/>
    </location>
</feature>
<dbReference type="PANTHER" id="PTHR43507:SF1">
    <property type="entry name" value="NADH-UBIQUINONE OXIDOREDUCTASE CHAIN 4"/>
    <property type="match status" value="1"/>
</dbReference>
<accession>G9ISN9</accession>
<dbReference type="Pfam" id="PF00361">
    <property type="entry name" value="Proton_antipo_M"/>
    <property type="match status" value="1"/>
</dbReference>
<evidence type="ECO:0000256" key="9">
    <source>
        <dbReference type="ARBA" id="ARBA00049551"/>
    </source>
</evidence>
<keyword evidence="12" id="KW-0560">Oxidoreductase</keyword>
<keyword evidence="7 10" id="KW-1133">Transmembrane helix</keyword>
<feature type="transmembrane region" description="Helical" evidence="10">
    <location>
        <begin position="74"/>
        <end position="102"/>
    </location>
</feature>
<evidence type="ECO:0000256" key="4">
    <source>
        <dbReference type="ARBA" id="ARBA00012944"/>
    </source>
</evidence>
<evidence type="ECO:0000256" key="1">
    <source>
        <dbReference type="ARBA" id="ARBA00003257"/>
    </source>
</evidence>
<dbReference type="GO" id="GO:0008137">
    <property type="term" value="F:NADH dehydrogenase (ubiquinone) activity"/>
    <property type="evidence" value="ECO:0007669"/>
    <property type="project" value="UniProtKB-UniRule"/>
</dbReference>
<dbReference type="InterPro" id="IPR001750">
    <property type="entry name" value="ND/Mrp_TM"/>
</dbReference>
<evidence type="ECO:0000256" key="10">
    <source>
        <dbReference type="RuleBase" id="RU003297"/>
    </source>
</evidence>
<feature type="transmembrane region" description="Helical" evidence="10">
    <location>
        <begin position="406"/>
        <end position="428"/>
    </location>
</feature>
<evidence type="ECO:0000256" key="3">
    <source>
        <dbReference type="ARBA" id="ARBA00009025"/>
    </source>
</evidence>
<dbReference type="GO" id="GO:0031966">
    <property type="term" value="C:mitochondrial membrane"/>
    <property type="evidence" value="ECO:0007669"/>
    <property type="project" value="UniProtKB-SubCell"/>
</dbReference>
<dbReference type="PANTHER" id="PTHR43507">
    <property type="entry name" value="NADH-UBIQUINONE OXIDOREDUCTASE CHAIN 4"/>
    <property type="match status" value="1"/>
</dbReference>
<feature type="transmembrane region" description="Helical" evidence="10">
    <location>
        <begin position="135"/>
        <end position="156"/>
    </location>
</feature>
<keyword evidence="10" id="KW-0813">Transport</keyword>
<feature type="transmembrane region" description="Helical" evidence="10">
    <location>
        <begin position="109"/>
        <end position="129"/>
    </location>
</feature>
<dbReference type="GO" id="GO:0042773">
    <property type="term" value="P:ATP synthesis coupled electron transport"/>
    <property type="evidence" value="ECO:0007669"/>
    <property type="project" value="InterPro"/>
</dbReference>
<dbReference type="InterPro" id="IPR010227">
    <property type="entry name" value="NADH_Q_OxRdtase_chainM/4"/>
</dbReference>
<feature type="transmembrane region" description="Helical" evidence="10">
    <location>
        <begin position="326"/>
        <end position="351"/>
    </location>
</feature>
<feature type="domain" description="NADH:quinone oxidoreductase/Mrp antiporter transmembrane" evidence="11">
    <location>
        <begin position="133"/>
        <end position="416"/>
    </location>
</feature>
<feature type="transmembrane region" description="Helical" evidence="10">
    <location>
        <begin position="33"/>
        <end position="54"/>
    </location>
</feature>
<sequence>MYLTPLFLFPLIGIINVIFISRKNPSLLKKSALGWSLLTLLFFLIMEIAFPANYGFSFLKDFNWITNNNWNWSWGPVLFAIDGISCYFIALTLLLTPVCILVSWSSIRFLIKEFLIGLLFIEILLIGVFTTLDLLLFYILFEGILIPMFIIIGVWGSREEKIRAAFYFFFYTLVGSLFMLLCIFQIYSLTGTTHYLTLLSIELPLNLQWWLFLGFFFSLSVKIPMIPFHIWLPQAHVEAPVAGSVLLAGILLKLGGYGFVRFSFPLFPQASEFLSPILILLSLIAVLYGSLTTCRQNDMKRLIAYSSVAHMGLVTLAIFTHSVEGLLASLFLMIAHGFVSSGLFMGVTVLYDRHHTRAIRYYRGVAASMPIFACITLFLTLANIAFPSTCNFIGEFFSLLAALQYSTWSGIVACSGVILSAVYALYFYNRVFFGSLSPLIKFNRDLNRREFQSLSPLITLTLGLGLFPNIILYGMLLGTYTTVGST</sequence>
<feature type="transmembrane region" description="Helical" evidence="10">
    <location>
        <begin position="273"/>
        <end position="290"/>
    </location>
</feature>
<comment type="subcellular location">
    <subcellularLocation>
        <location evidence="2">Membrane</location>
        <topology evidence="2">Multi-pass membrane protein</topology>
    </subcellularLocation>
    <subcellularLocation>
        <location evidence="10">Mitochondrion membrane</location>
        <topology evidence="10">Multi-pass membrane protein</topology>
    </subcellularLocation>
</comment>
<feature type="transmembrane region" description="Helical" evidence="10">
    <location>
        <begin position="302"/>
        <end position="320"/>
    </location>
</feature>